<protein>
    <recommendedName>
        <fullName evidence="7">Cytochrome c domain-containing protein</fullName>
    </recommendedName>
</protein>
<evidence type="ECO:0000256" key="3">
    <source>
        <dbReference type="ARBA" id="ARBA00022723"/>
    </source>
</evidence>
<gene>
    <name evidence="8" type="ORF">EB1_17170</name>
</gene>
<accession>A0A511NGX6</accession>
<dbReference type="Proteomes" id="UP000321245">
    <property type="component" value="Unassembled WGS sequence"/>
</dbReference>
<evidence type="ECO:0000313" key="8">
    <source>
        <dbReference type="EMBL" id="GEM51927.1"/>
    </source>
</evidence>
<feature type="binding site" description="covalent" evidence="6">
    <location>
        <position position="66"/>
    </location>
    <ligand>
        <name>heme c</name>
        <dbReference type="ChEBI" id="CHEBI:61717"/>
    </ligand>
</feature>
<evidence type="ECO:0000256" key="6">
    <source>
        <dbReference type="PIRSR" id="PIRSR602324-1"/>
    </source>
</evidence>
<evidence type="ECO:0000256" key="4">
    <source>
        <dbReference type="ARBA" id="ARBA00022982"/>
    </source>
</evidence>
<comment type="caution">
    <text evidence="8">The sequence shown here is derived from an EMBL/GenBank/DDBJ whole genome shotgun (WGS) entry which is preliminary data.</text>
</comment>
<dbReference type="GO" id="GO:0005506">
    <property type="term" value="F:iron ion binding"/>
    <property type="evidence" value="ECO:0007669"/>
    <property type="project" value="InterPro"/>
</dbReference>
<keyword evidence="9" id="KW-1185">Reference proteome</keyword>
<comment type="PTM">
    <text evidence="6">Binds 1 heme c group covalently per subunit.</text>
</comment>
<keyword evidence="5 6" id="KW-0408">Iron</keyword>
<dbReference type="SUPFAM" id="SSF46626">
    <property type="entry name" value="Cytochrome c"/>
    <property type="match status" value="1"/>
</dbReference>
<keyword evidence="3 6" id="KW-0479">Metal-binding</keyword>
<evidence type="ECO:0000256" key="2">
    <source>
        <dbReference type="ARBA" id="ARBA00022617"/>
    </source>
</evidence>
<keyword evidence="4" id="KW-0249">Electron transport</keyword>
<dbReference type="InterPro" id="IPR009056">
    <property type="entry name" value="Cyt_c-like_dom"/>
</dbReference>
<dbReference type="STRING" id="1218108.GCA_000382425_03055"/>
<feature type="domain" description="Cytochrome c" evidence="7">
    <location>
        <begin position="52"/>
        <end position="135"/>
    </location>
</feature>
<dbReference type="GeneID" id="84651116"/>
<dbReference type="Gene3D" id="1.10.760.10">
    <property type="entry name" value="Cytochrome c-like domain"/>
    <property type="match status" value="1"/>
</dbReference>
<sequence>MKKLTLIMTVLVSLSSYSCHKTENSKTAEPEIDYSTVDIGKPVEATKPTELTNAEKGKGLVEKADCLSCHAVNSKLIGPSYHDVAGKYTTADRDVLASKIIEGGKGNWGDVPMTSHPTISKDEASQMVDYILSLKK</sequence>
<evidence type="ECO:0000313" key="9">
    <source>
        <dbReference type="Proteomes" id="UP000321245"/>
    </source>
</evidence>
<dbReference type="InterPro" id="IPR036909">
    <property type="entry name" value="Cyt_c-like_dom_sf"/>
</dbReference>
<dbReference type="EMBL" id="BJXC01000010">
    <property type="protein sequence ID" value="GEM51927.1"/>
    <property type="molecule type" value="Genomic_DNA"/>
</dbReference>
<feature type="binding site" description="covalent" evidence="6">
    <location>
        <position position="70"/>
    </location>
    <ligand>
        <name>heme c</name>
        <dbReference type="ChEBI" id="CHEBI:61717"/>
    </ligand>
</feature>
<dbReference type="PROSITE" id="PS51007">
    <property type="entry name" value="CYTC"/>
    <property type="match status" value="1"/>
</dbReference>
<dbReference type="RefSeq" id="WP_019976527.1">
    <property type="nucleotide sequence ID" value="NZ_BJXC01000010.1"/>
</dbReference>
<evidence type="ECO:0000259" key="7">
    <source>
        <dbReference type="PROSITE" id="PS51007"/>
    </source>
</evidence>
<name>A0A511NGX6_9FLAO</name>
<dbReference type="InterPro" id="IPR002324">
    <property type="entry name" value="Cyt_c_ID"/>
</dbReference>
<dbReference type="Pfam" id="PF00034">
    <property type="entry name" value="Cytochrom_C"/>
    <property type="match status" value="1"/>
</dbReference>
<feature type="binding site" description="covalent" evidence="6">
    <location>
        <position position="113"/>
    </location>
    <ligand>
        <name>heme c</name>
        <dbReference type="ChEBI" id="CHEBI:61717"/>
    </ligand>
</feature>
<organism evidence="8 9">
    <name type="scientific">Empedobacter brevis NBRC 14943 = ATCC 43319</name>
    <dbReference type="NCBI Taxonomy" id="1218108"/>
    <lineage>
        <taxon>Bacteria</taxon>
        <taxon>Pseudomonadati</taxon>
        <taxon>Bacteroidota</taxon>
        <taxon>Flavobacteriia</taxon>
        <taxon>Flavobacteriales</taxon>
        <taxon>Weeksellaceae</taxon>
        <taxon>Empedobacter</taxon>
    </lineage>
</organism>
<evidence type="ECO:0000256" key="1">
    <source>
        <dbReference type="ARBA" id="ARBA00022448"/>
    </source>
</evidence>
<reference evidence="8 9" key="1">
    <citation type="submission" date="2019-07" db="EMBL/GenBank/DDBJ databases">
        <title>Whole genome shotgun sequence of Empedobacter brevis NBRC 14943.</title>
        <authorList>
            <person name="Hosoyama A."/>
            <person name="Uohara A."/>
            <person name="Ohji S."/>
            <person name="Ichikawa N."/>
        </authorList>
    </citation>
    <scope>NUCLEOTIDE SEQUENCE [LARGE SCALE GENOMIC DNA]</scope>
    <source>
        <strain evidence="8 9">NBRC 14943</strain>
    </source>
</reference>
<dbReference type="OrthoDB" id="9814063at2"/>
<dbReference type="PROSITE" id="PS51257">
    <property type="entry name" value="PROKAR_LIPOPROTEIN"/>
    <property type="match status" value="1"/>
</dbReference>
<evidence type="ECO:0000256" key="5">
    <source>
        <dbReference type="ARBA" id="ARBA00023004"/>
    </source>
</evidence>
<proteinExistence type="predicted"/>
<dbReference type="AlphaFoldDB" id="A0A511NGX6"/>
<dbReference type="GO" id="GO:0009055">
    <property type="term" value="F:electron transfer activity"/>
    <property type="evidence" value="ECO:0007669"/>
    <property type="project" value="InterPro"/>
</dbReference>
<keyword evidence="2 6" id="KW-0349">Heme</keyword>
<dbReference type="PRINTS" id="PR00606">
    <property type="entry name" value="CYTCHROMECID"/>
</dbReference>
<keyword evidence="1" id="KW-0813">Transport</keyword>
<dbReference type="GO" id="GO:0020037">
    <property type="term" value="F:heme binding"/>
    <property type="evidence" value="ECO:0007669"/>
    <property type="project" value="InterPro"/>
</dbReference>